<dbReference type="InterPro" id="IPR003682">
    <property type="entry name" value="rRNA_ssu_MeTfrase_G"/>
</dbReference>
<feature type="transmembrane region" description="Helical" evidence="7">
    <location>
        <begin position="72"/>
        <end position="93"/>
    </location>
</feature>
<dbReference type="SUPFAM" id="SSF53335">
    <property type="entry name" value="S-adenosyl-L-methionine-dependent methyltransferases"/>
    <property type="match status" value="1"/>
</dbReference>
<evidence type="ECO:0000256" key="2">
    <source>
        <dbReference type="ARBA" id="ARBA00022552"/>
    </source>
</evidence>
<comment type="function">
    <text evidence="6">Specifically methylates the N7 position of guanine in position 527 of 16S rRNA.</text>
</comment>
<evidence type="ECO:0000256" key="5">
    <source>
        <dbReference type="ARBA" id="ARBA00022691"/>
    </source>
</evidence>
<protein>
    <recommendedName>
        <fullName evidence="6">Ribosomal RNA small subunit methyltransferase G</fullName>
        <ecNumber evidence="6">2.1.1.170</ecNumber>
    </recommendedName>
    <alternativeName>
        <fullName evidence="6">16S rRNA 7-methylguanosine methyltransferase</fullName>
        <shortName evidence="6">16S rRNA m7G methyltransferase</shortName>
    </alternativeName>
</protein>
<comment type="similarity">
    <text evidence="6">Belongs to the methyltransferase superfamily. RNA methyltransferase RsmG family.</text>
</comment>
<evidence type="ECO:0000256" key="1">
    <source>
        <dbReference type="ARBA" id="ARBA00022490"/>
    </source>
</evidence>
<keyword evidence="5 6" id="KW-0949">S-adenosyl-L-methionine</keyword>
<keyword evidence="1 6" id="KW-0963">Cytoplasm</keyword>
<dbReference type="EMBL" id="JACIDT010000011">
    <property type="protein sequence ID" value="MBB3927321.1"/>
    <property type="molecule type" value="Genomic_DNA"/>
</dbReference>
<evidence type="ECO:0000313" key="9">
    <source>
        <dbReference type="Proteomes" id="UP000571950"/>
    </source>
</evidence>
<dbReference type="Proteomes" id="UP000571950">
    <property type="component" value="Unassembled WGS sequence"/>
</dbReference>
<accession>A0A7W6BLT3</accession>
<dbReference type="PANTHER" id="PTHR31760:SF0">
    <property type="entry name" value="S-ADENOSYL-L-METHIONINE-DEPENDENT METHYLTRANSFERASES SUPERFAMILY PROTEIN"/>
    <property type="match status" value="1"/>
</dbReference>
<name>A0A7W6BLT3_9SPHN</name>
<comment type="catalytic activity">
    <reaction evidence="6">
        <text>guanosine(527) in 16S rRNA + S-adenosyl-L-methionine = N(7)-methylguanosine(527) in 16S rRNA + S-adenosyl-L-homocysteine</text>
        <dbReference type="Rhea" id="RHEA:42732"/>
        <dbReference type="Rhea" id="RHEA-COMP:10209"/>
        <dbReference type="Rhea" id="RHEA-COMP:10210"/>
        <dbReference type="ChEBI" id="CHEBI:57856"/>
        <dbReference type="ChEBI" id="CHEBI:59789"/>
        <dbReference type="ChEBI" id="CHEBI:74269"/>
        <dbReference type="ChEBI" id="CHEBI:74480"/>
        <dbReference type="EC" id="2.1.1.170"/>
    </reaction>
</comment>
<organism evidence="8 9">
    <name type="scientific">Sphingobium jiangsuense</name>
    <dbReference type="NCBI Taxonomy" id="870476"/>
    <lineage>
        <taxon>Bacteria</taxon>
        <taxon>Pseudomonadati</taxon>
        <taxon>Pseudomonadota</taxon>
        <taxon>Alphaproteobacteria</taxon>
        <taxon>Sphingomonadales</taxon>
        <taxon>Sphingomonadaceae</taxon>
        <taxon>Sphingobium</taxon>
    </lineage>
</organism>
<keyword evidence="7" id="KW-1133">Transmembrane helix</keyword>
<dbReference type="Gene3D" id="3.40.50.150">
    <property type="entry name" value="Vaccinia Virus protein VP39"/>
    <property type="match status" value="1"/>
</dbReference>
<sequence>MTEDEARRWLERSFPVSRETWDRLERYAALLLAGMKEQNLIAESTRDHIWARHIVDSAQLIPLVPPAAEDDLWIDLGAGAGLPGIVVAILSGYRVMMIEMRRKRVQFLEQVIDALGLTNASVFAGKVERAATSAPPPAAVISARAYAPMERLIASALPLAGKNTVWVLPKGQNFQNELDIAQSLWQSDARVEPSLTAPESAILVLKNVRKRGGKA</sequence>
<dbReference type="GO" id="GO:0070043">
    <property type="term" value="F:rRNA (guanine-N7-)-methyltransferase activity"/>
    <property type="evidence" value="ECO:0007669"/>
    <property type="project" value="UniProtKB-UniRule"/>
</dbReference>
<feature type="binding site" evidence="6">
    <location>
        <position position="77"/>
    </location>
    <ligand>
        <name>S-adenosyl-L-methionine</name>
        <dbReference type="ChEBI" id="CHEBI:59789"/>
    </ligand>
</feature>
<keyword evidence="2 6" id="KW-0698">rRNA processing</keyword>
<dbReference type="EC" id="2.1.1.170" evidence="6"/>
<keyword evidence="7" id="KW-0812">Transmembrane</keyword>
<feature type="binding site" evidence="6">
    <location>
        <begin position="127"/>
        <end position="128"/>
    </location>
    <ligand>
        <name>S-adenosyl-L-methionine</name>
        <dbReference type="ChEBI" id="CHEBI:59789"/>
    </ligand>
</feature>
<dbReference type="PIRSF" id="PIRSF003078">
    <property type="entry name" value="GidB"/>
    <property type="match status" value="1"/>
</dbReference>
<evidence type="ECO:0000313" key="8">
    <source>
        <dbReference type="EMBL" id="MBB3927321.1"/>
    </source>
</evidence>
<evidence type="ECO:0000256" key="3">
    <source>
        <dbReference type="ARBA" id="ARBA00022603"/>
    </source>
</evidence>
<feature type="binding site" evidence="6">
    <location>
        <position position="144"/>
    </location>
    <ligand>
        <name>S-adenosyl-L-methionine</name>
        <dbReference type="ChEBI" id="CHEBI:59789"/>
    </ligand>
</feature>
<dbReference type="AlphaFoldDB" id="A0A7W6BLT3"/>
<comment type="caution">
    <text evidence="6">Lacks conserved residue(s) required for the propagation of feature annotation.</text>
</comment>
<reference evidence="8 9" key="1">
    <citation type="submission" date="2020-08" db="EMBL/GenBank/DDBJ databases">
        <title>Genomic Encyclopedia of Type Strains, Phase IV (KMG-IV): sequencing the most valuable type-strain genomes for metagenomic binning, comparative biology and taxonomic classification.</title>
        <authorList>
            <person name="Goeker M."/>
        </authorList>
    </citation>
    <scope>NUCLEOTIDE SEQUENCE [LARGE SCALE GENOMIC DNA]</scope>
    <source>
        <strain evidence="8 9">DSM 26189</strain>
    </source>
</reference>
<keyword evidence="7" id="KW-0472">Membrane</keyword>
<comment type="caution">
    <text evidence="8">The sequence shown here is derived from an EMBL/GenBank/DDBJ whole genome shotgun (WGS) entry which is preliminary data.</text>
</comment>
<dbReference type="CDD" id="cd02440">
    <property type="entry name" value="AdoMet_MTases"/>
    <property type="match status" value="1"/>
</dbReference>
<dbReference type="InterPro" id="IPR029063">
    <property type="entry name" value="SAM-dependent_MTases_sf"/>
</dbReference>
<gene>
    <name evidence="6" type="primary">rsmG</name>
    <name evidence="8" type="ORF">GGR43_003050</name>
</gene>
<dbReference type="Pfam" id="PF02527">
    <property type="entry name" value="GidB"/>
    <property type="match status" value="1"/>
</dbReference>
<keyword evidence="9" id="KW-1185">Reference proteome</keyword>
<dbReference type="RefSeq" id="WP_188072824.1">
    <property type="nucleotide sequence ID" value="NZ_BSPS01000015.1"/>
</dbReference>
<comment type="subcellular location">
    <subcellularLocation>
        <location evidence="6">Cytoplasm</location>
    </subcellularLocation>
</comment>
<evidence type="ECO:0000256" key="7">
    <source>
        <dbReference type="SAM" id="Phobius"/>
    </source>
</evidence>
<evidence type="ECO:0000256" key="4">
    <source>
        <dbReference type="ARBA" id="ARBA00022679"/>
    </source>
</evidence>
<keyword evidence="3 6" id="KW-0489">Methyltransferase</keyword>
<dbReference type="PANTHER" id="PTHR31760">
    <property type="entry name" value="S-ADENOSYL-L-METHIONINE-DEPENDENT METHYLTRANSFERASES SUPERFAMILY PROTEIN"/>
    <property type="match status" value="1"/>
</dbReference>
<dbReference type="GO" id="GO:0005829">
    <property type="term" value="C:cytosol"/>
    <property type="evidence" value="ECO:0007669"/>
    <property type="project" value="TreeGrafter"/>
</dbReference>
<feature type="binding site" evidence="6">
    <location>
        <position position="82"/>
    </location>
    <ligand>
        <name>S-adenosyl-L-methionine</name>
        <dbReference type="ChEBI" id="CHEBI:59789"/>
    </ligand>
</feature>
<dbReference type="NCBIfam" id="TIGR00138">
    <property type="entry name" value="rsmG_gidB"/>
    <property type="match status" value="1"/>
</dbReference>
<evidence type="ECO:0000256" key="6">
    <source>
        <dbReference type="HAMAP-Rule" id="MF_00074"/>
    </source>
</evidence>
<keyword evidence="4 6" id="KW-0808">Transferase</keyword>
<proteinExistence type="inferred from homology"/>
<dbReference type="HAMAP" id="MF_00074">
    <property type="entry name" value="16SrRNA_methyltr_G"/>
    <property type="match status" value="1"/>
</dbReference>